<organism evidence="1 2">
    <name type="scientific">Chelatococcus asaccharovorans</name>
    <dbReference type="NCBI Taxonomy" id="28210"/>
    <lineage>
        <taxon>Bacteria</taxon>
        <taxon>Pseudomonadati</taxon>
        <taxon>Pseudomonadota</taxon>
        <taxon>Alphaproteobacteria</taxon>
        <taxon>Hyphomicrobiales</taxon>
        <taxon>Chelatococcaceae</taxon>
        <taxon>Chelatococcus</taxon>
    </lineage>
</organism>
<dbReference type="Proteomes" id="UP000248021">
    <property type="component" value="Unassembled WGS sequence"/>
</dbReference>
<evidence type="ECO:0000313" key="1">
    <source>
        <dbReference type="EMBL" id="PXW53537.1"/>
    </source>
</evidence>
<accession>A0A2V3TWH5</accession>
<dbReference type="SUPFAM" id="SSF51182">
    <property type="entry name" value="RmlC-like cupins"/>
    <property type="match status" value="1"/>
</dbReference>
<name>A0A2V3TWH5_9HYPH</name>
<dbReference type="EMBL" id="QJJK01000013">
    <property type="protein sequence ID" value="PXW53537.1"/>
    <property type="molecule type" value="Genomic_DNA"/>
</dbReference>
<comment type="caution">
    <text evidence="1">The sequence shown here is derived from an EMBL/GenBank/DDBJ whole genome shotgun (WGS) entry which is preliminary data.</text>
</comment>
<dbReference type="AlphaFoldDB" id="A0A2V3TWH5"/>
<dbReference type="RefSeq" id="WP_110377509.1">
    <property type="nucleotide sequence ID" value="NZ_CAKNFM010000006.1"/>
</dbReference>
<dbReference type="InterPro" id="IPR011051">
    <property type="entry name" value="RmlC_Cupin_sf"/>
</dbReference>
<reference evidence="1 2" key="1">
    <citation type="submission" date="2018-05" db="EMBL/GenBank/DDBJ databases">
        <title>Genomic Encyclopedia of Type Strains, Phase IV (KMG-IV): sequencing the most valuable type-strain genomes for metagenomic binning, comparative biology and taxonomic classification.</title>
        <authorList>
            <person name="Goeker M."/>
        </authorList>
    </citation>
    <scope>NUCLEOTIDE SEQUENCE [LARGE SCALE GENOMIC DNA]</scope>
    <source>
        <strain evidence="1 2">DSM 6462</strain>
    </source>
</reference>
<keyword evidence="2" id="KW-1185">Reference proteome</keyword>
<gene>
    <name evidence="1" type="ORF">C7450_11325</name>
</gene>
<sequence length="183" mass="21031">MSHSQPHDDVEHVRFFRAPDDNRTIAIHIGAQFSAFERFPPFMESEEEVRHVQAAYRVADPTLERTTKAHVTDNGWPLQIIMLERQPGATTLPHYHVPREELPAWPTRHQILICQSGRARVAIYTRQGVWLGDVQLVQNDLLLMIEGHEVEFLEPKTRLIEIKQGPFPGTDADDKVDIAEVTR</sequence>
<evidence type="ECO:0000313" key="2">
    <source>
        <dbReference type="Proteomes" id="UP000248021"/>
    </source>
</evidence>
<dbReference type="OrthoDB" id="9796518at2"/>
<protein>
    <submittedName>
        <fullName evidence="1">Uncharacterized protein</fullName>
    </submittedName>
</protein>
<proteinExistence type="predicted"/>